<evidence type="ECO:0000313" key="11">
    <source>
        <dbReference type="EMBL" id="KAJ1192790.1"/>
    </source>
</evidence>
<name>A0AAV7UUK7_PLEWA</name>
<keyword evidence="12" id="KW-1185">Reference proteome</keyword>
<organism evidence="11 12">
    <name type="scientific">Pleurodeles waltl</name>
    <name type="common">Iberian ribbed newt</name>
    <dbReference type="NCBI Taxonomy" id="8319"/>
    <lineage>
        <taxon>Eukaryota</taxon>
        <taxon>Metazoa</taxon>
        <taxon>Chordata</taxon>
        <taxon>Craniata</taxon>
        <taxon>Vertebrata</taxon>
        <taxon>Euteleostomi</taxon>
        <taxon>Amphibia</taxon>
        <taxon>Batrachia</taxon>
        <taxon>Caudata</taxon>
        <taxon>Salamandroidea</taxon>
        <taxon>Salamandridae</taxon>
        <taxon>Pleurodelinae</taxon>
        <taxon>Pleurodeles</taxon>
    </lineage>
</organism>
<dbReference type="GO" id="GO:0016020">
    <property type="term" value="C:membrane"/>
    <property type="evidence" value="ECO:0007669"/>
    <property type="project" value="UniProtKB-SubCell"/>
</dbReference>
<dbReference type="InterPro" id="IPR038770">
    <property type="entry name" value="Na+/solute_symporter_sf"/>
</dbReference>
<protein>
    <recommendedName>
        <fullName evidence="10">NTCP5/P3 N-terminal domain-containing protein</fullName>
    </recommendedName>
</protein>
<comment type="similarity">
    <text evidence="2">Belongs to the bile acid:sodium symporter (BASS) (TC 2.A.28) family.</text>
</comment>
<keyword evidence="4 8" id="KW-0812">Transmembrane</keyword>
<keyword evidence="9" id="KW-0732">Signal</keyword>
<evidence type="ECO:0000256" key="5">
    <source>
        <dbReference type="ARBA" id="ARBA00022847"/>
    </source>
</evidence>
<proteinExistence type="inferred from homology"/>
<evidence type="ECO:0000313" key="12">
    <source>
        <dbReference type="Proteomes" id="UP001066276"/>
    </source>
</evidence>
<dbReference type="PANTHER" id="PTHR10361:SF29">
    <property type="entry name" value="SODIUM_BILE ACID COTRANSPORTER 5"/>
    <property type="match status" value="1"/>
</dbReference>
<feature type="transmembrane region" description="Helical" evidence="8">
    <location>
        <begin position="399"/>
        <end position="419"/>
    </location>
</feature>
<comment type="caution">
    <text evidence="11">The sequence shown here is derived from an EMBL/GenBank/DDBJ whole genome shotgun (WGS) entry which is preliminary data.</text>
</comment>
<evidence type="ECO:0000256" key="2">
    <source>
        <dbReference type="ARBA" id="ARBA00006528"/>
    </source>
</evidence>
<dbReference type="AlphaFoldDB" id="A0AAV7UUK7"/>
<evidence type="ECO:0000256" key="8">
    <source>
        <dbReference type="SAM" id="Phobius"/>
    </source>
</evidence>
<reference evidence="11" key="1">
    <citation type="journal article" date="2022" name="bioRxiv">
        <title>Sequencing and chromosome-scale assembly of the giantPleurodeles waltlgenome.</title>
        <authorList>
            <person name="Brown T."/>
            <person name="Elewa A."/>
            <person name="Iarovenko S."/>
            <person name="Subramanian E."/>
            <person name="Araus A.J."/>
            <person name="Petzold A."/>
            <person name="Susuki M."/>
            <person name="Suzuki K.-i.T."/>
            <person name="Hayashi T."/>
            <person name="Toyoda A."/>
            <person name="Oliveira C."/>
            <person name="Osipova E."/>
            <person name="Leigh N.D."/>
            <person name="Simon A."/>
            <person name="Yun M.H."/>
        </authorList>
    </citation>
    <scope>NUCLEOTIDE SEQUENCE</scope>
    <source>
        <strain evidence="11">20211129_DDA</strain>
        <tissue evidence="11">Liver</tissue>
    </source>
</reference>
<feature type="domain" description="NTCP5/P3 N-terminal" evidence="10">
    <location>
        <begin position="39"/>
        <end position="123"/>
    </location>
</feature>
<dbReference type="Pfam" id="PF24690">
    <property type="entry name" value="NTCP5_P3_N"/>
    <property type="match status" value="1"/>
</dbReference>
<feature type="transmembrane region" description="Helical" evidence="8">
    <location>
        <begin position="272"/>
        <end position="291"/>
    </location>
</feature>
<feature type="signal peptide" evidence="9">
    <location>
        <begin position="1"/>
        <end position="18"/>
    </location>
</feature>
<feature type="transmembrane region" description="Helical" evidence="8">
    <location>
        <begin position="232"/>
        <end position="252"/>
    </location>
</feature>
<keyword evidence="3" id="KW-0813">Transport</keyword>
<evidence type="ECO:0000259" key="10">
    <source>
        <dbReference type="Pfam" id="PF24690"/>
    </source>
</evidence>
<accession>A0AAV7UUK7</accession>
<keyword evidence="7 8" id="KW-0472">Membrane</keyword>
<feature type="transmembrane region" description="Helical" evidence="8">
    <location>
        <begin position="139"/>
        <end position="157"/>
    </location>
</feature>
<dbReference type="InterPro" id="IPR057103">
    <property type="entry name" value="NTCP5_P3_N"/>
</dbReference>
<sequence>MLTRLVVFSVLLVTPGHGRQPAASFLSISEHDEILLSSETQSAFTVSSRYVENESRSYIVVSVQDEEVVQVVNVTRSTPNATHFLVVVKTQGPGETALKVQLWDLKGTQHRLVEESEYVQVTVVRGRPIRHLPKRARDFTTLALIIVLPVVLLNKCAFGCKIELETLRSLWRKPLPVLLGAAIQFIFLPFWGFLLTRIWQLPQALAFGFILTCTCPGGGGGYLYALLLEGDITLAISMTCSLTMLSLFTMPINSYVYSHILGLSASLHIPLIKMMATLLSIAAPISVGVIIKQRAPQYAQYLERIIRPLTSLIVVLGIYLGVQMGSHFLTGVQLDLLLIGLLIPLFGLLLGHLLSSTIFKMPGPVCKTVAIESGVQNAFLALAVIQLSFPQAEADMMSVAPFLVALSAAGEMLLIVLVYNTRKKSARLD</sequence>
<evidence type="ECO:0000256" key="1">
    <source>
        <dbReference type="ARBA" id="ARBA00004141"/>
    </source>
</evidence>
<keyword evidence="6 8" id="KW-1133">Transmembrane helix</keyword>
<dbReference type="GO" id="GO:0008508">
    <property type="term" value="F:bile acid:sodium symporter activity"/>
    <property type="evidence" value="ECO:0007669"/>
    <property type="project" value="TreeGrafter"/>
</dbReference>
<dbReference type="Gene3D" id="1.20.1530.20">
    <property type="match status" value="1"/>
</dbReference>
<evidence type="ECO:0000256" key="6">
    <source>
        <dbReference type="ARBA" id="ARBA00022989"/>
    </source>
</evidence>
<comment type="subcellular location">
    <subcellularLocation>
        <location evidence="1">Membrane</location>
        <topology evidence="1">Multi-pass membrane protein</topology>
    </subcellularLocation>
</comment>
<evidence type="ECO:0000256" key="9">
    <source>
        <dbReference type="SAM" id="SignalP"/>
    </source>
</evidence>
<dbReference type="EMBL" id="JANPWB010000004">
    <property type="protein sequence ID" value="KAJ1192790.1"/>
    <property type="molecule type" value="Genomic_DNA"/>
</dbReference>
<keyword evidence="5" id="KW-0769">Symport</keyword>
<dbReference type="InterPro" id="IPR002657">
    <property type="entry name" value="BilAc:Na_symport/Acr3"/>
</dbReference>
<evidence type="ECO:0000256" key="3">
    <source>
        <dbReference type="ARBA" id="ARBA00022448"/>
    </source>
</evidence>
<dbReference type="Pfam" id="PF01758">
    <property type="entry name" value="SBF"/>
    <property type="match status" value="1"/>
</dbReference>
<feature type="transmembrane region" description="Helical" evidence="8">
    <location>
        <begin position="336"/>
        <end position="357"/>
    </location>
</feature>
<evidence type="ECO:0000256" key="4">
    <source>
        <dbReference type="ARBA" id="ARBA00022692"/>
    </source>
</evidence>
<dbReference type="InterPro" id="IPR004710">
    <property type="entry name" value="Bilac:Na_transpt"/>
</dbReference>
<gene>
    <name evidence="11" type="ORF">NDU88_002096</name>
</gene>
<feature type="transmembrane region" description="Helical" evidence="8">
    <location>
        <begin position="312"/>
        <end position="330"/>
    </location>
</feature>
<feature type="transmembrane region" description="Helical" evidence="8">
    <location>
        <begin position="177"/>
        <end position="199"/>
    </location>
</feature>
<dbReference type="PANTHER" id="PTHR10361">
    <property type="entry name" value="SODIUM-BILE ACID COTRANSPORTER"/>
    <property type="match status" value="1"/>
</dbReference>
<evidence type="ECO:0000256" key="7">
    <source>
        <dbReference type="ARBA" id="ARBA00023136"/>
    </source>
</evidence>
<feature type="transmembrane region" description="Helical" evidence="8">
    <location>
        <begin position="369"/>
        <end position="387"/>
    </location>
</feature>
<dbReference type="Proteomes" id="UP001066276">
    <property type="component" value="Chromosome 2_2"/>
</dbReference>
<feature type="transmembrane region" description="Helical" evidence="8">
    <location>
        <begin position="205"/>
        <end position="225"/>
    </location>
</feature>
<feature type="chain" id="PRO_5043753748" description="NTCP5/P3 N-terminal domain-containing protein" evidence="9">
    <location>
        <begin position="19"/>
        <end position="429"/>
    </location>
</feature>